<dbReference type="Proteomes" id="UP000419743">
    <property type="component" value="Unassembled WGS sequence"/>
</dbReference>
<dbReference type="RefSeq" id="WP_156742385.1">
    <property type="nucleotide sequence ID" value="NZ_CACRYJ010000054.1"/>
</dbReference>
<name>A0A7M4DNJ8_9MICO</name>
<accession>A0A7M4DNJ8</accession>
<evidence type="ECO:0000256" key="2">
    <source>
        <dbReference type="PIRSR" id="PIRSR613078-2"/>
    </source>
</evidence>
<dbReference type="CDD" id="cd07067">
    <property type="entry name" value="HP_PGM_like"/>
    <property type="match status" value="1"/>
</dbReference>
<gene>
    <name evidence="3" type="primary">gpgP</name>
    <name evidence="3" type="ORF">HALOF300_03729</name>
</gene>
<dbReference type="GO" id="GO:0005737">
    <property type="term" value="C:cytoplasm"/>
    <property type="evidence" value="ECO:0007669"/>
    <property type="project" value="TreeGrafter"/>
</dbReference>
<dbReference type="SUPFAM" id="SSF53254">
    <property type="entry name" value="Phosphoglycerate mutase-like"/>
    <property type="match status" value="1"/>
</dbReference>
<dbReference type="InterPro" id="IPR001345">
    <property type="entry name" value="PG/BPGM_mutase_AS"/>
</dbReference>
<dbReference type="InterPro" id="IPR013078">
    <property type="entry name" value="His_Pase_superF_clade-1"/>
</dbReference>
<dbReference type="AlphaFoldDB" id="A0A7M4DNJ8"/>
<evidence type="ECO:0000313" key="3">
    <source>
        <dbReference type="EMBL" id="VZO39028.1"/>
    </source>
</evidence>
<reference evidence="3 4" key="1">
    <citation type="submission" date="2019-11" db="EMBL/GenBank/DDBJ databases">
        <authorList>
            <person name="Criscuolo A."/>
        </authorList>
    </citation>
    <scope>NUCLEOTIDE SEQUENCE [LARGE SCALE GENOMIC DNA]</scope>
    <source>
        <strain evidence="3">CIP111667</strain>
    </source>
</reference>
<dbReference type="Pfam" id="PF00300">
    <property type="entry name" value="His_Phos_1"/>
    <property type="match status" value="1"/>
</dbReference>
<dbReference type="SMART" id="SM00855">
    <property type="entry name" value="PGAM"/>
    <property type="match status" value="1"/>
</dbReference>
<proteinExistence type="predicted"/>
<keyword evidence="3" id="KW-0378">Hydrolase</keyword>
<dbReference type="InterPro" id="IPR050275">
    <property type="entry name" value="PGM_Phosphatase"/>
</dbReference>
<feature type="active site" description="Proton donor/acceptor" evidence="1">
    <location>
        <position position="84"/>
    </location>
</feature>
<dbReference type="EMBL" id="CACRYJ010000054">
    <property type="protein sequence ID" value="VZO39028.1"/>
    <property type="molecule type" value="Genomic_DNA"/>
</dbReference>
<dbReference type="GO" id="GO:0016791">
    <property type="term" value="F:phosphatase activity"/>
    <property type="evidence" value="ECO:0007669"/>
    <property type="project" value="TreeGrafter"/>
</dbReference>
<dbReference type="PROSITE" id="PS00175">
    <property type="entry name" value="PG_MUTASE"/>
    <property type="match status" value="1"/>
</dbReference>
<feature type="active site" description="Tele-phosphohistidine intermediate" evidence="1">
    <location>
        <position position="11"/>
    </location>
</feature>
<organism evidence="3 4">
    <name type="scientific">Occultella aeris</name>
    <dbReference type="NCBI Taxonomy" id="2761496"/>
    <lineage>
        <taxon>Bacteria</taxon>
        <taxon>Bacillati</taxon>
        <taxon>Actinomycetota</taxon>
        <taxon>Actinomycetes</taxon>
        <taxon>Micrococcales</taxon>
        <taxon>Ruaniaceae</taxon>
        <taxon>Occultella</taxon>
    </lineage>
</organism>
<sequence length="216" mass="23229">MSAGTILLWRHGQTDYNATGRLQGQVDIALNERGQAQAAAAAPVLAQLRPARIVASDLVRAHETARTLAEIVEVEVAIDVRLRERSFGDWEGLTHPDIEAGWPDAFAAWNAGDHPAGINAETRREVGHRFAEAVLAAAEPLGEHEILVIVSHGAAISAGITSLIGQDPEVWRGITGIGNCHWSVLRTNDGQRPSWRLSAHNVGVREADFAVAARIV</sequence>
<dbReference type="PANTHER" id="PTHR48100:SF62">
    <property type="entry name" value="GLUCOSYL-3-PHOSPHOGLYCERATE PHOSPHATASE"/>
    <property type="match status" value="1"/>
</dbReference>
<feature type="binding site" evidence="2">
    <location>
        <begin position="10"/>
        <end position="17"/>
    </location>
    <ligand>
        <name>substrate</name>
    </ligand>
</feature>
<dbReference type="Gene3D" id="3.40.50.1240">
    <property type="entry name" value="Phosphoglycerate mutase-like"/>
    <property type="match status" value="1"/>
</dbReference>
<protein>
    <submittedName>
        <fullName evidence="3">Glucosyl-3-phosphoglycerate phosphatase</fullName>
        <ecNumber evidence="3">3.1.3.-</ecNumber>
    </submittedName>
</protein>
<feature type="binding site" evidence="2">
    <location>
        <position position="60"/>
    </location>
    <ligand>
        <name>substrate</name>
    </ligand>
</feature>
<dbReference type="InterPro" id="IPR029033">
    <property type="entry name" value="His_PPase_superfam"/>
</dbReference>
<keyword evidence="4" id="KW-1185">Reference proteome</keyword>
<evidence type="ECO:0000313" key="4">
    <source>
        <dbReference type="Proteomes" id="UP000419743"/>
    </source>
</evidence>
<evidence type="ECO:0000256" key="1">
    <source>
        <dbReference type="PIRSR" id="PIRSR613078-1"/>
    </source>
</evidence>
<dbReference type="EC" id="3.1.3.-" evidence="3"/>
<comment type="caution">
    <text evidence="3">The sequence shown here is derived from an EMBL/GenBank/DDBJ whole genome shotgun (WGS) entry which is preliminary data.</text>
</comment>
<dbReference type="PANTHER" id="PTHR48100">
    <property type="entry name" value="BROAD-SPECIFICITY PHOSPHATASE YOR283W-RELATED"/>
    <property type="match status" value="1"/>
</dbReference>